<protein>
    <recommendedName>
        <fullName evidence="5">SWI5-dependent HO expression protein 3</fullName>
    </recommendedName>
</protein>
<name>A0ABR3ZVX7_9LECA</name>
<sequence>MNSNGIVNTAVDTDTLPNAMKGRHQNPQVRAFKLAEAPRLQLDELFSPTMALNHFFSDSPTPEQSNGNPISSNSENNIQLNSQHTPTRQQPGNLSRVSSPPPPSDLDLSLISPHLLSGSATPSSEQGNTPWSAAVGRAGTGKSGRVIEKLMGDNDRLQREKKLATVKLEEEVKRSESARSALEGLQMSNANLLSIHESDKSFLAKKDRKIEELRADLEAERSRREKAERETRESRRERDEMVEKIRREAAENKEHAKRSNSQYEVLSKSWRSMEDRYERQAQKLKKDLKDLRREIDSDREKLAQLEVITEQLRQEGDKTRKAKDKLSSDFQAYQAEQESGVQGIRQRAEQNESTHDRTLRQMEALLGQMKYVVSLKNNLRDAE</sequence>
<reference evidence="3 4" key="1">
    <citation type="submission" date="2024-09" db="EMBL/GenBank/DDBJ databases">
        <title>Rethinking Asexuality: The Enigmatic Case of Functional Sexual Genes in Lepraria (Stereocaulaceae).</title>
        <authorList>
            <person name="Doellman M."/>
            <person name="Sun Y."/>
            <person name="Barcenas-Pena A."/>
            <person name="Lumbsch H.T."/>
            <person name="Grewe F."/>
        </authorList>
    </citation>
    <scope>NUCLEOTIDE SEQUENCE [LARGE SCALE GENOMIC DNA]</scope>
    <source>
        <strain evidence="3 4">Mercado 3170</strain>
    </source>
</reference>
<feature type="coiled-coil region" evidence="1">
    <location>
        <begin position="274"/>
        <end position="315"/>
    </location>
</feature>
<evidence type="ECO:0000313" key="3">
    <source>
        <dbReference type="EMBL" id="KAL2036886.1"/>
    </source>
</evidence>
<feature type="compositionally biased region" description="Low complexity" evidence="2">
    <location>
        <begin position="105"/>
        <end position="117"/>
    </location>
</feature>
<feature type="coiled-coil region" evidence="1">
    <location>
        <begin position="147"/>
        <end position="174"/>
    </location>
</feature>
<keyword evidence="1" id="KW-0175">Coiled coil</keyword>
<accession>A0ABR3ZVX7</accession>
<keyword evidence="4" id="KW-1185">Reference proteome</keyword>
<dbReference type="EMBL" id="JBEFKJ010000048">
    <property type="protein sequence ID" value="KAL2036886.1"/>
    <property type="molecule type" value="Genomic_DNA"/>
</dbReference>
<gene>
    <name evidence="3" type="ORF">N7G274_010429</name>
</gene>
<evidence type="ECO:0000256" key="1">
    <source>
        <dbReference type="SAM" id="Coils"/>
    </source>
</evidence>
<evidence type="ECO:0000256" key="2">
    <source>
        <dbReference type="SAM" id="MobiDB-lite"/>
    </source>
</evidence>
<feature type="compositionally biased region" description="Polar residues" evidence="2">
    <location>
        <begin position="118"/>
        <end position="131"/>
    </location>
</feature>
<evidence type="ECO:0008006" key="5">
    <source>
        <dbReference type="Google" id="ProtNLM"/>
    </source>
</evidence>
<feature type="compositionally biased region" description="Basic and acidic residues" evidence="2">
    <location>
        <begin position="346"/>
        <end position="356"/>
    </location>
</feature>
<evidence type="ECO:0000313" key="4">
    <source>
        <dbReference type="Proteomes" id="UP001590950"/>
    </source>
</evidence>
<feature type="region of interest" description="Disordered" evidence="2">
    <location>
        <begin position="336"/>
        <end position="356"/>
    </location>
</feature>
<feature type="compositionally biased region" description="Polar residues" evidence="2">
    <location>
        <begin position="56"/>
        <end position="97"/>
    </location>
</feature>
<feature type="region of interest" description="Disordered" evidence="2">
    <location>
        <begin position="219"/>
        <end position="240"/>
    </location>
</feature>
<comment type="caution">
    <text evidence="3">The sequence shown here is derived from an EMBL/GenBank/DDBJ whole genome shotgun (WGS) entry which is preliminary data.</text>
</comment>
<feature type="compositionally biased region" description="Polar residues" evidence="2">
    <location>
        <begin position="1"/>
        <end position="16"/>
    </location>
</feature>
<dbReference type="Proteomes" id="UP001590950">
    <property type="component" value="Unassembled WGS sequence"/>
</dbReference>
<feature type="region of interest" description="Disordered" evidence="2">
    <location>
        <begin position="53"/>
        <end position="140"/>
    </location>
</feature>
<proteinExistence type="predicted"/>
<organism evidence="3 4">
    <name type="scientific">Stereocaulon virgatum</name>
    <dbReference type="NCBI Taxonomy" id="373712"/>
    <lineage>
        <taxon>Eukaryota</taxon>
        <taxon>Fungi</taxon>
        <taxon>Dikarya</taxon>
        <taxon>Ascomycota</taxon>
        <taxon>Pezizomycotina</taxon>
        <taxon>Lecanoromycetes</taxon>
        <taxon>OSLEUM clade</taxon>
        <taxon>Lecanoromycetidae</taxon>
        <taxon>Lecanorales</taxon>
        <taxon>Lecanorineae</taxon>
        <taxon>Stereocaulaceae</taxon>
        <taxon>Stereocaulon</taxon>
    </lineage>
</organism>
<feature type="region of interest" description="Disordered" evidence="2">
    <location>
        <begin position="1"/>
        <end position="24"/>
    </location>
</feature>